<keyword evidence="2" id="KW-1133">Transmembrane helix</keyword>
<proteinExistence type="predicted"/>
<dbReference type="EMBL" id="BSDP01000001">
    <property type="protein sequence ID" value="GLI27934.1"/>
    <property type="molecule type" value="Genomic_DNA"/>
</dbReference>
<sequence>MASDNGAAGGRRSRTIPILISVASVLAVASAVMVALLLVAPADASDPVAVPSSAATPEPTTDAAPSEPSPSAATDPRALVPDTCEGIYTRDWATELDPLVLNPAWAAPEGLRGSKDPVLTGLLDRGTTELICTWGFPTHPGHFGITTEIATVGEALAEESVVAAAGQGYDCYDELTGTRCIIQWEHSEGDGRGGESHFLRDGLWSATSWVNVPADGYTHDIVAAIWG</sequence>
<keyword evidence="4" id="KW-1185">Reference proteome</keyword>
<evidence type="ECO:0000256" key="1">
    <source>
        <dbReference type="SAM" id="MobiDB-lite"/>
    </source>
</evidence>
<evidence type="ECO:0000313" key="4">
    <source>
        <dbReference type="Proteomes" id="UP001144396"/>
    </source>
</evidence>
<organism evidence="3 4">
    <name type="scientific">Agromyces rhizosphaerae</name>
    <dbReference type="NCBI Taxonomy" id="88374"/>
    <lineage>
        <taxon>Bacteria</taxon>
        <taxon>Bacillati</taxon>
        <taxon>Actinomycetota</taxon>
        <taxon>Actinomycetes</taxon>
        <taxon>Micrococcales</taxon>
        <taxon>Microbacteriaceae</taxon>
        <taxon>Agromyces</taxon>
    </lineage>
</organism>
<keyword evidence="2" id="KW-0472">Membrane</keyword>
<feature type="transmembrane region" description="Helical" evidence="2">
    <location>
        <begin position="18"/>
        <end position="40"/>
    </location>
</feature>
<evidence type="ECO:0000256" key="2">
    <source>
        <dbReference type="SAM" id="Phobius"/>
    </source>
</evidence>
<dbReference type="AlphaFoldDB" id="A0A9W6CW81"/>
<evidence type="ECO:0000313" key="3">
    <source>
        <dbReference type="EMBL" id="GLI27934.1"/>
    </source>
</evidence>
<accession>A0A9W6CW81</accession>
<dbReference type="Proteomes" id="UP001144396">
    <property type="component" value="Unassembled WGS sequence"/>
</dbReference>
<reference evidence="3" key="1">
    <citation type="submission" date="2022-12" db="EMBL/GenBank/DDBJ databases">
        <title>Reference genome sequencing for broad-spectrum identification of bacterial and archaeal isolates by mass spectrometry.</title>
        <authorList>
            <person name="Sekiguchi Y."/>
            <person name="Tourlousse D.M."/>
        </authorList>
    </citation>
    <scope>NUCLEOTIDE SEQUENCE</scope>
    <source>
        <strain evidence="3">14</strain>
    </source>
</reference>
<comment type="caution">
    <text evidence="3">The sequence shown here is derived from an EMBL/GenBank/DDBJ whole genome shotgun (WGS) entry which is preliminary data.</text>
</comment>
<feature type="region of interest" description="Disordered" evidence="1">
    <location>
        <begin position="47"/>
        <end position="78"/>
    </location>
</feature>
<keyword evidence="2" id="KW-0812">Transmembrane</keyword>
<protein>
    <recommendedName>
        <fullName evidence="5">DUF3558 domain-containing protein</fullName>
    </recommendedName>
</protein>
<feature type="compositionally biased region" description="Low complexity" evidence="1">
    <location>
        <begin position="47"/>
        <end position="76"/>
    </location>
</feature>
<evidence type="ECO:0008006" key="5">
    <source>
        <dbReference type="Google" id="ProtNLM"/>
    </source>
</evidence>
<name>A0A9W6CW81_9MICO</name>
<dbReference type="RefSeq" id="WP_281884864.1">
    <property type="nucleotide sequence ID" value="NZ_BSDP01000001.1"/>
</dbReference>
<gene>
    <name evidence="3" type="ORF">ARHIZOSPH14_21760</name>
</gene>